<keyword evidence="6 15" id="KW-0808">Transferase</keyword>
<evidence type="ECO:0000256" key="7">
    <source>
        <dbReference type="ARBA" id="ARBA00022723"/>
    </source>
</evidence>
<evidence type="ECO:0000256" key="11">
    <source>
        <dbReference type="ARBA" id="ARBA00022833"/>
    </source>
</evidence>
<keyword evidence="14 15" id="KW-0539">Nucleus</keyword>
<dbReference type="GO" id="GO:0000724">
    <property type="term" value="P:double-strand break repair via homologous recombination"/>
    <property type="evidence" value="ECO:0007669"/>
    <property type="project" value="TreeGrafter"/>
</dbReference>
<evidence type="ECO:0000256" key="5">
    <source>
        <dbReference type="ARBA" id="ARBA00019422"/>
    </source>
</evidence>
<evidence type="ECO:0000256" key="13">
    <source>
        <dbReference type="ARBA" id="ARBA00023204"/>
    </source>
</evidence>
<dbReference type="Pfam" id="PF08746">
    <property type="entry name" value="zf-RING-like"/>
    <property type="match status" value="1"/>
</dbReference>
<evidence type="ECO:0000256" key="12">
    <source>
        <dbReference type="ARBA" id="ARBA00023172"/>
    </source>
</evidence>
<dbReference type="PANTHER" id="PTHR20973">
    <property type="entry name" value="NON-SMC ELEMENT 1-RELATED"/>
    <property type="match status" value="1"/>
</dbReference>
<sequence>MSEYTDIERSVVQYLVSVGTAREEVLVTIHDKLKKGFEEELGEDHELLKRPLETSIDLINDKLHLLGYQIDKIRSQDTRELYFVYVNTVSDAPSKISTNHSPKEIDIIKKIIDFIITESEDESYVISSSQAIRICSTAALLTASESEHFLKQLVDEGWLNRSSKGRYSLSIRTLSELKRFLVDQYGVRSNKNPDGQINLCKGCNEIVTVGLRCFEESCYIKFHKECQLHYFRAKGSNCPNENCEVDWMNEEQRPLPVGEKRLRR</sequence>
<dbReference type="FunCoup" id="K0K9Q2">
    <property type="interactions" value="144"/>
</dbReference>
<feature type="domain" description="Non-structural maintenance of chromosomes element 1 RING C4HC3-type" evidence="16">
    <location>
        <begin position="200"/>
        <end position="240"/>
    </location>
</feature>
<comment type="subunit">
    <text evidence="15">Component of the Smc5-Smc6 complex.</text>
</comment>
<organism evidence="17 18">
    <name type="scientific">Wickerhamomyces ciferrii (strain ATCC 14091 / BCRC 22168 / CBS 111 / JCM 3599 / NBRC 0793 / NRRL Y-1031 F-60-10)</name>
    <name type="common">Yeast</name>
    <name type="synonym">Pichia ciferrii</name>
    <dbReference type="NCBI Taxonomy" id="1206466"/>
    <lineage>
        <taxon>Eukaryota</taxon>
        <taxon>Fungi</taxon>
        <taxon>Dikarya</taxon>
        <taxon>Ascomycota</taxon>
        <taxon>Saccharomycotina</taxon>
        <taxon>Saccharomycetes</taxon>
        <taxon>Phaffomycetales</taxon>
        <taxon>Wickerhamomycetaceae</taxon>
        <taxon>Wickerhamomyces</taxon>
    </lineage>
</organism>
<dbReference type="AlphaFoldDB" id="K0K9Q2"/>
<protein>
    <recommendedName>
        <fullName evidence="5 15">Non-structural maintenance of chromosomes element 1 homolog</fullName>
        <ecNumber evidence="4 15">2.3.2.27</ecNumber>
    </recommendedName>
</protein>
<evidence type="ECO:0000256" key="8">
    <source>
        <dbReference type="ARBA" id="ARBA00022763"/>
    </source>
</evidence>
<comment type="similarity">
    <text evidence="3 15">Belongs to the NSE1 family.</text>
</comment>
<evidence type="ECO:0000256" key="1">
    <source>
        <dbReference type="ARBA" id="ARBA00000900"/>
    </source>
</evidence>
<evidence type="ECO:0000256" key="3">
    <source>
        <dbReference type="ARBA" id="ARBA00010258"/>
    </source>
</evidence>
<evidence type="ECO:0000259" key="16">
    <source>
        <dbReference type="Pfam" id="PF08746"/>
    </source>
</evidence>
<comment type="function">
    <text evidence="15">Acts in a DNA repair pathway for removal of UV-induced DNA damage that is distinct from classical nucleotide excision repair and in repair of ionizing radiation damage. Functions in homologous recombination repair of DNA double strand breaks and in recovery of stalled replication forks.</text>
</comment>
<name>K0K9Q2_WICCF</name>
<keyword evidence="18" id="KW-1185">Reference proteome</keyword>
<reference evidence="17 18" key="1">
    <citation type="journal article" date="2012" name="Eukaryot. Cell">
        <title>Draft genome sequence of Wickerhamomyces ciferrii NRRL Y-1031 F-60-10.</title>
        <authorList>
            <person name="Schneider J."/>
            <person name="Andrea H."/>
            <person name="Blom J."/>
            <person name="Jaenicke S."/>
            <person name="Ruckert C."/>
            <person name="Schorsch C."/>
            <person name="Szczepanowski R."/>
            <person name="Farwick M."/>
            <person name="Goesmann A."/>
            <person name="Puhler A."/>
            <person name="Schaffer S."/>
            <person name="Tauch A."/>
            <person name="Kohler T."/>
            <person name="Brinkrolf K."/>
        </authorList>
    </citation>
    <scope>NUCLEOTIDE SEQUENCE [LARGE SCALE GENOMIC DNA]</scope>
    <source>
        <strain evidence="18">ATCC 14091 / BCRC 22168 / CBS 111 / JCM 3599 / NBRC 0793 / NRRL Y-1031 F-60-10</strain>
    </source>
</reference>
<dbReference type="GO" id="GO:0005634">
    <property type="term" value="C:nucleus"/>
    <property type="evidence" value="ECO:0007669"/>
    <property type="project" value="UniProtKB-SubCell"/>
</dbReference>
<evidence type="ECO:0000256" key="6">
    <source>
        <dbReference type="ARBA" id="ARBA00022679"/>
    </source>
</evidence>
<evidence type="ECO:0000313" key="17">
    <source>
        <dbReference type="EMBL" id="CCH41650.1"/>
    </source>
</evidence>
<keyword evidence="12 15" id="KW-0233">DNA recombination</keyword>
<dbReference type="InterPro" id="IPR013083">
    <property type="entry name" value="Znf_RING/FYVE/PHD"/>
</dbReference>
<evidence type="ECO:0000256" key="9">
    <source>
        <dbReference type="ARBA" id="ARBA00022771"/>
    </source>
</evidence>
<comment type="subcellular location">
    <subcellularLocation>
        <location evidence="2 15">Nucleus</location>
    </subcellularLocation>
</comment>
<evidence type="ECO:0000256" key="15">
    <source>
        <dbReference type="RuleBase" id="RU368018"/>
    </source>
</evidence>
<evidence type="ECO:0000256" key="2">
    <source>
        <dbReference type="ARBA" id="ARBA00004123"/>
    </source>
</evidence>
<keyword evidence="9 15" id="KW-0863">Zinc-finger</keyword>
<evidence type="ECO:0000256" key="10">
    <source>
        <dbReference type="ARBA" id="ARBA00022786"/>
    </source>
</evidence>
<dbReference type="GO" id="GO:0061630">
    <property type="term" value="F:ubiquitin protein ligase activity"/>
    <property type="evidence" value="ECO:0007669"/>
    <property type="project" value="UniProtKB-EC"/>
</dbReference>
<proteinExistence type="inferred from homology"/>
<dbReference type="Gene3D" id="3.30.40.10">
    <property type="entry name" value="Zinc/RING finger domain, C3HC4 (zinc finger)"/>
    <property type="match status" value="1"/>
</dbReference>
<evidence type="ECO:0000256" key="4">
    <source>
        <dbReference type="ARBA" id="ARBA00012483"/>
    </source>
</evidence>
<dbReference type="GO" id="GO:0030915">
    <property type="term" value="C:Smc5-Smc6 complex"/>
    <property type="evidence" value="ECO:0007669"/>
    <property type="project" value="UniProtKB-UniRule"/>
</dbReference>
<gene>
    <name evidence="17" type="ORF">BN7_1191</name>
</gene>
<keyword evidence="10 15" id="KW-0833">Ubl conjugation pathway</keyword>
<dbReference type="Gene3D" id="1.10.10.10">
    <property type="entry name" value="Winged helix-like DNA-binding domain superfamily/Winged helix DNA-binding domain"/>
    <property type="match status" value="1"/>
</dbReference>
<keyword evidence="7 15" id="KW-0479">Metal-binding</keyword>
<dbReference type="STRING" id="1206466.K0K9Q2"/>
<evidence type="ECO:0000313" key="18">
    <source>
        <dbReference type="Proteomes" id="UP000009328"/>
    </source>
</evidence>
<dbReference type="Pfam" id="PF07574">
    <property type="entry name" value="SMC_Nse1"/>
    <property type="match status" value="1"/>
</dbReference>
<dbReference type="Gene3D" id="3.90.1150.220">
    <property type="match status" value="1"/>
</dbReference>
<dbReference type="GO" id="GO:0008270">
    <property type="term" value="F:zinc ion binding"/>
    <property type="evidence" value="ECO:0007669"/>
    <property type="project" value="UniProtKB-KW"/>
</dbReference>
<evidence type="ECO:0000256" key="14">
    <source>
        <dbReference type="ARBA" id="ARBA00023242"/>
    </source>
</evidence>
<dbReference type="InterPro" id="IPR036388">
    <property type="entry name" value="WH-like_DNA-bd_sf"/>
</dbReference>
<accession>K0K9Q2</accession>
<comment type="catalytic activity">
    <reaction evidence="1 15">
        <text>S-ubiquitinyl-[E2 ubiquitin-conjugating enzyme]-L-cysteine + [acceptor protein]-L-lysine = [E2 ubiquitin-conjugating enzyme]-L-cysteine + N(6)-ubiquitinyl-[acceptor protein]-L-lysine.</text>
        <dbReference type="EC" id="2.3.2.27"/>
    </reaction>
</comment>
<dbReference type="HOGENOM" id="CLU_045153_4_0_1"/>
<dbReference type="EMBL" id="CAIF01000027">
    <property type="protein sequence ID" value="CCH41650.1"/>
    <property type="molecule type" value="Genomic_DNA"/>
</dbReference>
<keyword evidence="11 15" id="KW-0862">Zinc</keyword>
<dbReference type="PANTHER" id="PTHR20973:SF0">
    <property type="entry name" value="NON-STRUCTURAL MAINTENANCE OF CHROMOSOMES ELEMENT 1 HOMOLOG"/>
    <property type="match status" value="1"/>
</dbReference>
<dbReference type="eggNOG" id="KOG4718">
    <property type="taxonomic scope" value="Eukaryota"/>
</dbReference>
<dbReference type="InterPro" id="IPR011513">
    <property type="entry name" value="Nse1"/>
</dbReference>
<dbReference type="InParanoid" id="K0K9Q2"/>
<dbReference type="Proteomes" id="UP000009328">
    <property type="component" value="Unassembled WGS sequence"/>
</dbReference>
<keyword evidence="13 15" id="KW-0234">DNA repair</keyword>
<dbReference type="EC" id="2.3.2.27" evidence="4 15"/>
<comment type="caution">
    <text evidence="17">The sequence shown here is derived from an EMBL/GenBank/DDBJ whole genome shotgun (WGS) entry which is preliminary data.</text>
</comment>
<keyword evidence="8 15" id="KW-0227">DNA damage</keyword>
<dbReference type="InterPro" id="IPR014857">
    <property type="entry name" value="Nse1_RING_C4HC3-type"/>
</dbReference>